<reference evidence="4 5" key="1">
    <citation type="journal article" date="2013" name="Curr. Biol.">
        <title>The Genome of the Foraminiferan Reticulomyxa filosa.</title>
        <authorList>
            <person name="Glockner G."/>
            <person name="Hulsmann N."/>
            <person name="Schleicher M."/>
            <person name="Noegel A.A."/>
            <person name="Eichinger L."/>
            <person name="Gallinger C."/>
            <person name="Pawlowski J."/>
            <person name="Sierra R."/>
            <person name="Euteneuer U."/>
            <person name="Pillet L."/>
            <person name="Moustafa A."/>
            <person name="Platzer M."/>
            <person name="Groth M."/>
            <person name="Szafranski K."/>
            <person name="Schliwa M."/>
        </authorList>
    </citation>
    <scope>NUCLEOTIDE SEQUENCE [LARGE SCALE GENOMIC DNA]</scope>
</reference>
<dbReference type="SUPFAM" id="SSF50978">
    <property type="entry name" value="WD40 repeat-like"/>
    <property type="match status" value="1"/>
</dbReference>
<dbReference type="PANTHER" id="PTHR22847">
    <property type="entry name" value="WD40 REPEAT PROTEIN"/>
    <property type="match status" value="1"/>
</dbReference>
<dbReference type="Gene3D" id="1.25.40.10">
    <property type="entry name" value="Tetratricopeptide repeat domain"/>
    <property type="match status" value="1"/>
</dbReference>
<dbReference type="InterPro" id="IPR036322">
    <property type="entry name" value="WD40_repeat_dom_sf"/>
</dbReference>
<dbReference type="PROSITE" id="PS00678">
    <property type="entry name" value="WD_REPEATS_1"/>
    <property type="match status" value="1"/>
</dbReference>
<dbReference type="InterPro" id="IPR011990">
    <property type="entry name" value="TPR-like_helical_dom_sf"/>
</dbReference>
<dbReference type="GO" id="GO:1990234">
    <property type="term" value="C:transferase complex"/>
    <property type="evidence" value="ECO:0007669"/>
    <property type="project" value="UniProtKB-ARBA"/>
</dbReference>
<organism evidence="4 5">
    <name type="scientific">Reticulomyxa filosa</name>
    <dbReference type="NCBI Taxonomy" id="46433"/>
    <lineage>
        <taxon>Eukaryota</taxon>
        <taxon>Sar</taxon>
        <taxon>Rhizaria</taxon>
        <taxon>Retaria</taxon>
        <taxon>Foraminifera</taxon>
        <taxon>Monothalamids</taxon>
        <taxon>Reticulomyxidae</taxon>
        <taxon>Reticulomyxa</taxon>
    </lineage>
</organism>
<feature type="repeat" description="WD" evidence="3">
    <location>
        <begin position="89"/>
        <end position="132"/>
    </location>
</feature>
<dbReference type="Proteomes" id="UP000023152">
    <property type="component" value="Unassembled WGS sequence"/>
</dbReference>
<dbReference type="PROSITE" id="PS50294">
    <property type="entry name" value="WD_REPEATS_REGION"/>
    <property type="match status" value="1"/>
</dbReference>
<feature type="non-terminal residue" evidence="4">
    <location>
        <position position="156"/>
    </location>
</feature>
<name>X6LT00_RETFI</name>
<accession>X6LT00</accession>
<dbReference type="SMART" id="SM00320">
    <property type="entry name" value="WD40"/>
    <property type="match status" value="1"/>
</dbReference>
<dbReference type="PANTHER" id="PTHR22847:SF637">
    <property type="entry name" value="WD REPEAT DOMAIN 5B"/>
    <property type="match status" value="1"/>
</dbReference>
<dbReference type="Gene3D" id="2.130.10.10">
    <property type="entry name" value="YVTN repeat-like/Quinoprotein amine dehydrogenase"/>
    <property type="match status" value="1"/>
</dbReference>
<dbReference type="EMBL" id="ASPP01029282">
    <property type="protein sequence ID" value="ETO04496.1"/>
    <property type="molecule type" value="Genomic_DNA"/>
</dbReference>
<dbReference type="PROSITE" id="PS50082">
    <property type="entry name" value="WD_REPEATS_2"/>
    <property type="match status" value="1"/>
</dbReference>
<proteinExistence type="predicted"/>
<keyword evidence="1 3" id="KW-0853">WD repeat</keyword>
<evidence type="ECO:0000313" key="5">
    <source>
        <dbReference type="Proteomes" id="UP000023152"/>
    </source>
</evidence>
<feature type="non-terminal residue" evidence="4">
    <location>
        <position position="1"/>
    </location>
</feature>
<dbReference type="AlphaFoldDB" id="X6LT00"/>
<gene>
    <name evidence="4" type="ORF">RFI_32901</name>
</gene>
<dbReference type="Pfam" id="PF00400">
    <property type="entry name" value="WD40"/>
    <property type="match status" value="2"/>
</dbReference>
<keyword evidence="2" id="KW-0677">Repeat</keyword>
<keyword evidence="5" id="KW-1185">Reference proteome</keyword>
<evidence type="ECO:0000256" key="3">
    <source>
        <dbReference type="PROSITE-ProRule" id="PRU00221"/>
    </source>
</evidence>
<dbReference type="InterPro" id="IPR001680">
    <property type="entry name" value="WD40_rpt"/>
</dbReference>
<evidence type="ECO:0000256" key="2">
    <source>
        <dbReference type="ARBA" id="ARBA00022737"/>
    </source>
</evidence>
<dbReference type="InterPro" id="IPR015943">
    <property type="entry name" value="WD40/YVTN_repeat-like_dom_sf"/>
</dbReference>
<protein>
    <submittedName>
        <fullName evidence="4">WD repeat protein</fullName>
    </submittedName>
</protein>
<sequence>AFDDCTICIEIDPNNAKALIRRSQAALELKKSKRKNTAEDAKVILQHWIRMLQIKFGWIRDFDRIVINYVYAAFIFDMFCASSKLINTFTGHTSCVNSIDYSKFDDCQFICSGSDDTTICVWDVDNNKKIQSFNGHSRPVYCVKFSSYHYHNNRQN</sequence>
<dbReference type="InterPro" id="IPR019775">
    <property type="entry name" value="WD40_repeat_CS"/>
</dbReference>
<evidence type="ECO:0000313" key="4">
    <source>
        <dbReference type="EMBL" id="ETO04496.1"/>
    </source>
</evidence>
<comment type="caution">
    <text evidence="4">The sequence shown here is derived from an EMBL/GenBank/DDBJ whole genome shotgun (WGS) entry which is preliminary data.</text>
</comment>
<evidence type="ECO:0000256" key="1">
    <source>
        <dbReference type="ARBA" id="ARBA00022574"/>
    </source>
</evidence>